<evidence type="ECO:0000259" key="4">
    <source>
        <dbReference type="Pfam" id="PF25917"/>
    </source>
</evidence>
<feature type="transmembrane region" description="Helical" evidence="3">
    <location>
        <begin position="31"/>
        <end position="51"/>
    </location>
</feature>
<dbReference type="Gene3D" id="1.10.287.470">
    <property type="entry name" value="Helix hairpin bin"/>
    <property type="match status" value="1"/>
</dbReference>
<reference evidence="7" key="1">
    <citation type="submission" date="2016-07" db="EMBL/GenBank/DDBJ databases">
        <authorList>
            <person name="Florea S."/>
            <person name="Webb J.S."/>
            <person name="Jaromczyk J."/>
            <person name="Schardl C.L."/>
        </authorList>
    </citation>
    <scope>NUCLEOTIDE SEQUENCE [LARGE SCALE GENOMIC DNA]</scope>
    <source>
        <strain evidence="7">CDC-D5610</strain>
    </source>
</reference>
<sequence>MKDPLKKYLCYSKRRFIDRASVWGFKMKKRMTIMIIALVVVFGGIIAFNLFKSFMIKRFFASYEPPAVSVSSVTAVKKNWKPTIAAVGNFVAINGVEVNSQTSGNVIEIHFESGQYLEKDQPLIDIDDRVDQATLKFNKADLALKELSYKRQADLFKRGATPSSNVDEALASLQQAQANVEKTQAEISQKHITAPFSGQLGIRQVNLGQYITPGQTSIVTLQSMDPLFLEFYLPEQMLKRLHLEQRIQFSVEGFPNRVFEGKITAINAKVDTNTHNILVQATVPNCPATDPQLKSAKDQKSQKENNPMVIKCDSSLNAKNHVTQFAFIPGMFAAISVEQPSIPDTVVLPSTAISYSLYGNSVFVIEKDKQGKKDNEGKDILRVRRVFVSTGEQEGNFTVIKKGIEPGQQVVSSGELKLQNGTRVVINNSVKLQDAADPDQLGQ</sequence>
<keyword evidence="3" id="KW-0812">Transmembrane</keyword>
<dbReference type="InterPro" id="IPR058792">
    <property type="entry name" value="Beta-barrel_RND_2"/>
</dbReference>
<dbReference type="Gene3D" id="2.40.50.100">
    <property type="match status" value="1"/>
</dbReference>
<name>A0A222P0E8_9GAMM</name>
<evidence type="ECO:0000313" key="7">
    <source>
        <dbReference type="Proteomes" id="UP000201728"/>
    </source>
</evidence>
<organism evidence="6 7">
    <name type="scientific">Legionella clemsonensis</name>
    <dbReference type="NCBI Taxonomy" id="1867846"/>
    <lineage>
        <taxon>Bacteria</taxon>
        <taxon>Pseudomonadati</taxon>
        <taxon>Pseudomonadota</taxon>
        <taxon>Gammaproteobacteria</taxon>
        <taxon>Legionellales</taxon>
        <taxon>Legionellaceae</taxon>
        <taxon>Legionella</taxon>
    </lineage>
</organism>
<dbReference type="PANTHER" id="PTHR30469">
    <property type="entry name" value="MULTIDRUG RESISTANCE PROTEIN MDTA"/>
    <property type="match status" value="1"/>
</dbReference>
<dbReference type="Gene3D" id="2.40.30.170">
    <property type="match status" value="1"/>
</dbReference>
<feature type="domain" description="CusB-like beta-barrel" evidence="5">
    <location>
        <begin position="229"/>
        <end position="285"/>
    </location>
</feature>
<dbReference type="EMBL" id="CP016397">
    <property type="protein sequence ID" value="ASQ45306.1"/>
    <property type="molecule type" value="Genomic_DNA"/>
</dbReference>
<evidence type="ECO:0000313" key="6">
    <source>
        <dbReference type="EMBL" id="ASQ45306.1"/>
    </source>
</evidence>
<dbReference type="GO" id="GO:1990281">
    <property type="term" value="C:efflux pump complex"/>
    <property type="evidence" value="ECO:0007669"/>
    <property type="project" value="TreeGrafter"/>
</dbReference>
<evidence type="ECO:0000259" key="5">
    <source>
        <dbReference type="Pfam" id="PF25954"/>
    </source>
</evidence>
<dbReference type="Pfam" id="PF25954">
    <property type="entry name" value="Beta-barrel_RND_2"/>
    <property type="match status" value="1"/>
</dbReference>
<gene>
    <name evidence="6" type="primary">mdtA_1</name>
    <name evidence="6" type="ORF">clem_03740</name>
</gene>
<dbReference type="GO" id="GO:0015562">
    <property type="term" value="F:efflux transmembrane transporter activity"/>
    <property type="evidence" value="ECO:0007669"/>
    <property type="project" value="TreeGrafter"/>
</dbReference>
<dbReference type="Pfam" id="PF25917">
    <property type="entry name" value="BSH_RND"/>
    <property type="match status" value="1"/>
</dbReference>
<dbReference type="AlphaFoldDB" id="A0A222P0E8"/>
<keyword evidence="2" id="KW-0175">Coiled coil</keyword>
<dbReference type="KEGG" id="lcd:clem_03740"/>
<comment type="similarity">
    <text evidence="1">Belongs to the membrane fusion protein (MFP) (TC 8.A.1) family.</text>
</comment>
<dbReference type="Proteomes" id="UP000201728">
    <property type="component" value="Chromosome"/>
</dbReference>
<feature type="domain" description="Multidrug resistance protein MdtA-like barrel-sandwich hybrid" evidence="4">
    <location>
        <begin position="95"/>
        <end position="219"/>
    </location>
</feature>
<keyword evidence="7" id="KW-1185">Reference proteome</keyword>
<accession>A0A222P0E8</accession>
<evidence type="ECO:0000256" key="3">
    <source>
        <dbReference type="SAM" id="Phobius"/>
    </source>
</evidence>
<protein>
    <submittedName>
        <fullName evidence="6">Multidrug resistance protein MdtA</fullName>
    </submittedName>
</protein>
<dbReference type="InterPro" id="IPR006143">
    <property type="entry name" value="RND_pump_MFP"/>
</dbReference>
<keyword evidence="3" id="KW-0472">Membrane</keyword>
<keyword evidence="3" id="KW-1133">Transmembrane helix</keyword>
<dbReference type="SUPFAM" id="SSF111369">
    <property type="entry name" value="HlyD-like secretion proteins"/>
    <property type="match status" value="1"/>
</dbReference>
<proteinExistence type="inferred from homology"/>
<evidence type="ECO:0000256" key="1">
    <source>
        <dbReference type="ARBA" id="ARBA00009477"/>
    </source>
</evidence>
<dbReference type="PANTHER" id="PTHR30469:SF11">
    <property type="entry name" value="BLL4320 PROTEIN"/>
    <property type="match status" value="1"/>
</dbReference>
<feature type="coiled-coil region" evidence="2">
    <location>
        <begin position="166"/>
        <end position="193"/>
    </location>
</feature>
<evidence type="ECO:0000256" key="2">
    <source>
        <dbReference type="SAM" id="Coils"/>
    </source>
</evidence>
<dbReference type="Gene3D" id="2.40.420.20">
    <property type="match status" value="1"/>
</dbReference>
<dbReference type="InterPro" id="IPR058625">
    <property type="entry name" value="MdtA-like_BSH"/>
</dbReference>
<dbReference type="NCBIfam" id="TIGR01730">
    <property type="entry name" value="RND_mfp"/>
    <property type="match status" value="1"/>
</dbReference>